<proteinExistence type="predicted"/>
<dbReference type="AlphaFoldDB" id="A0A290XDU5"/>
<feature type="compositionally biased region" description="Low complexity" evidence="1">
    <location>
        <begin position="135"/>
        <end position="165"/>
    </location>
</feature>
<feature type="signal peptide" evidence="2">
    <location>
        <begin position="1"/>
        <end position="17"/>
    </location>
</feature>
<sequence length="260" mass="26981">MAPSKTLLAGAFVLALAACENKNATNTDSGSGTLADTPNSTGDTEDRSRGVAATIDNGAAGTGSTSNAGAGMPNLAEPDRKALMAVLEVDRHEIEAAQAALAKNVQGPVREYAQTLRNDHSLNLDATRILLGRSGNTTGTGSGSEMSTVAGGTAATAGNTDTGAGSMSHGEADATAHPDLAEMKRKHDAQREQLAQLEGQAFEKAWIEAMVMGHQEALTKLDSELIPSASDSRVRDHLQSTRAVIAAHLETARALQQQRR</sequence>
<evidence type="ECO:0000256" key="2">
    <source>
        <dbReference type="SAM" id="SignalP"/>
    </source>
</evidence>
<accession>A0A290XDU5</accession>
<feature type="compositionally biased region" description="Polar residues" evidence="1">
    <location>
        <begin position="24"/>
        <end position="42"/>
    </location>
</feature>
<dbReference type="InterPro" id="IPR025419">
    <property type="entry name" value="DUF4142"/>
</dbReference>
<keyword evidence="2" id="KW-0732">Signal</keyword>
<dbReference type="KEGG" id="lum:CNR27_07465"/>
<evidence type="ECO:0000256" key="1">
    <source>
        <dbReference type="SAM" id="MobiDB-lite"/>
    </source>
</evidence>
<evidence type="ECO:0000313" key="5">
    <source>
        <dbReference type="Proteomes" id="UP000218968"/>
    </source>
</evidence>
<protein>
    <recommendedName>
        <fullName evidence="3">DUF4142 domain-containing protein</fullName>
    </recommendedName>
</protein>
<dbReference type="EMBL" id="CP023406">
    <property type="protein sequence ID" value="ATD67297.1"/>
    <property type="molecule type" value="Genomic_DNA"/>
</dbReference>
<feature type="chain" id="PRO_5012809860" description="DUF4142 domain-containing protein" evidence="2">
    <location>
        <begin position="18"/>
        <end position="260"/>
    </location>
</feature>
<dbReference type="Gene3D" id="1.20.1260.10">
    <property type="match status" value="1"/>
</dbReference>
<reference evidence="5" key="1">
    <citation type="submission" date="2017-09" db="EMBL/GenBank/DDBJ databases">
        <title>Luteimonas liuhanmingii sp.nov., isolated from the intestinal contents of Tibetan Plateau Pika in Yushu, Qinghai Province, China.</title>
        <authorList>
            <person name="Gui Z."/>
        </authorList>
    </citation>
    <scope>NUCLEOTIDE SEQUENCE [LARGE SCALE GENOMIC DNA]</scope>
    <source>
        <strain evidence="5">100111</strain>
    </source>
</reference>
<keyword evidence="5" id="KW-1185">Reference proteome</keyword>
<dbReference type="PANTHER" id="PTHR38593:SF1">
    <property type="entry name" value="BLR2558 PROTEIN"/>
    <property type="match status" value="1"/>
</dbReference>
<feature type="region of interest" description="Disordered" evidence="1">
    <location>
        <begin position="24"/>
        <end position="75"/>
    </location>
</feature>
<dbReference type="Proteomes" id="UP000218968">
    <property type="component" value="Chromosome"/>
</dbReference>
<dbReference type="PROSITE" id="PS51257">
    <property type="entry name" value="PROKAR_LIPOPROTEIN"/>
    <property type="match status" value="1"/>
</dbReference>
<evidence type="ECO:0000259" key="3">
    <source>
        <dbReference type="Pfam" id="PF13628"/>
    </source>
</evidence>
<feature type="domain" description="DUF4142" evidence="3">
    <location>
        <begin position="177"/>
        <end position="255"/>
    </location>
</feature>
<name>A0A290XDU5_9GAMM</name>
<dbReference type="OrthoDB" id="5998717at2"/>
<dbReference type="Pfam" id="PF13628">
    <property type="entry name" value="DUF4142"/>
    <property type="match status" value="1"/>
</dbReference>
<evidence type="ECO:0000313" key="4">
    <source>
        <dbReference type="EMBL" id="ATD67297.1"/>
    </source>
</evidence>
<gene>
    <name evidence="4" type="ORF">CNR27_07465</name>
</gene>
<dbReference type="InterPro" id="IPR012347">
    <property type="entry name" value="Ferritin-like"/>
</dbReference>
<dbReference type="RefSeq" id="WP_096297619.1">
    <property type="nucleotide sequence ID" value="NZ_CP023406.1"/>
</dbReference>
<dbReference type="PANTHER" id="PTHR38593">
    <property type="entry name" value="BLR2558 PROTEIN"/>
    <property type="match status" value="1"/>
</dbReference>
<feature type="compositionally biased region" description="Low complexity" evidence="1">
    <location>
        <begin position="57"/>
        <end position="71"/>
    </location>
</feature>
<feature type="region of interest" description="Disordered" evidence="1">
    <location>
        <begin position="135"/>
        <end position="172"/>
    </location>
</feature>
<organism evidence="4 5">
    <name type="scientific">Luteimonas chenhongjianii</name>
    <dbReference type="NCBI Taxonomy" id="2006110"/>
    <lineage>
        <taxon>Bacteria</taxon>
        <taxon>Pseudomonadati</taxon>
        <taxon>Pseudomonadota</taxon>
        <taxon>Gammaproteobacteria</taxon>
        <taxon>Lysobacterales</taxon>
        <taxon>Lysobacteraceae</taxon>
        <taxon>Luteimonas</taxon>
    </lineage>
</organism>